<dbReference type="Pfam" id="PF05930">
    <property type="entry name" value="Phage_AlpA"/>
    <property type="match status" value="1"/>
</dbReference>
<evidence type="ECO:0000313" key="1">
    <source>
        <dbReference type="EMBL" id="EKT4093506.1"/>
    </source>
</evidence>
<name>A0AAI9FVD3_STEMA</name>
<dbReference type="RefSeq" id="WP_110711255.1">
    <property type="nucleotide sequence ID" value="NZ_CP029773.1"/>
</dbReference>
<dbReference type="SUPFAM" id="SSF46955">
    <property type="entry name" value="Putative DNA-binding domain"/>
    <property type="match status" value="1"/>
</dbReference>
<protein>
    <submittedName>
        <fullName evidence="1">AlpA family phage regulatory protein</fullName>
    </submittedName>
</protein>
<organism evidence="1 2">
    <name type="scientific">Stenotrophomonas maltophilia</name>
    <name type="common">Pseudomonas maltophilia</name>
    <name type="synonym">Xanthomonas maltophilia</name>
    <dbReference type="NCBI Taxonomy" id="40324"/>
    <lineage>
        <taxon>Bacteria</taxon>
        <taxon>Pseudomonadati</taxon>
        <taxon>Pseudomonadota</taxon>
        <taxon>Gammaproteobacteria</taxon>
        <taxon>Lysobacterales</taxon>
        <taxon>Lysobacteraceae</taxon>
        <taxon>Stenotrophomonas</taxon>
        <taxon>Stenotrophomonas maltophilia group</taxon>
    </lineage>
</organism>
<dbReference type="InterPro" id="IPR009061">
    <property type="entry name" value="DNA-bd_dom_put_sf"/>
</dbReference>
<dbReference type="EMBL" id="ABLOJW010000017">
    <property type="protein sequence ID" value="EKT4093506.1"/>
    <property type="molecule type" value="Genomic_DNA"/>
</dbReference>
<proteinExistence type="predicted"/>
<comment type="caution">
    <text evidence="1">The sequence shown here is derived from an EMBL/GenBank/DDBJ whole genome shotgun (WGS) entry which is preliminary data.</text>
</comment>
<dbReference type="Proteomes" id="UP001218208">
    <property type="component" value="Unassembled WGS sequence"/>
</dbReference>
<sequence length="64" mass="7482">MHVHPSKSLRPTQAAEFLGIAVSTLWRFHKERPDFPRSRKIGPRCTVFDQMELLKWCDSLITKS</sequence>
<gene>
    <name evidence="1" type="ORF">QEG23_003037</name>
</gene>
<dbReference type="InterPro" id="IPR010260">
    <property type="entry name" value="AlpA"/>
</dbReference>
<reference evidence="1" key="1">
    <citation type="submission" date="2022-07" db="EMBL/GenBank/DDBJ databases">
        <authorList>
            <consortium name="DAFM: The Division of Animal and Food Microbiology"/>
        </authorList>
    </citation>
    <scope>NUCLEOTIDE SEQUENCE</scope>
    <source>
        <strain evidence="1">19MO01SH01-2</strain>
    </source>
</reference>
<evidence type="ECO:0000313" key="2">
    <source>
        <dbReference type="Proteomes" id="UP001218208"/>
    </source>
</evidence>
<dbReference type="AlphaFoldDB" id="A0AAI9FVD3"/>
<accession>A0AAI9FVD3</accession>